<proteinExistence type="predicted"/>
<feature type="region of interest" description="Disordered" evidence="1">
    <location>
        <begin position="75"/>
        <end position="100"/>
    </location>
</feature>
<feature type="compositionally biased region" description="Pro residues" evidence="1">
    <location>
        <begin position="87"/>
        <end position="97"/>
    </location>
</feature>
<evidence type="ECO:0000313" key="2">
    <source>
        <dbReference type="EMBL" id="KAG8539358.1"/>
    </source>
</evidence>
<dbReference type="EMBL" id="WNYA01014988">
    <property type="protein sequence ID" value="KAG8539358.1"/>
    <property type="molecule type" value="Genomic_DNA"/>
</dbReference>
<keyword evidence="3" id="KW-1185">Reference proteome</keyword>
<gene>
    <name evidence="2" type="ORF">GDO81_021023</name>
</gene>
<protein>
    <submittedName>
        <fullName evidence="2">Uncharacterized protein</fullName>
    </submittedName>
</protein>
<name>A0AAV6YTC7_ENGPU</name>
<accession>A0AAV6YTC7</accession>
<evidence type="ECO:0000256" key="1">
    <source>
        <dbReference type="SAM" id="MobiDB-lite"/>
    </source>
</evidence>
<reference evidence="2" key="1">
    <citation type="thesis" date="2020" institute="ProQuest LLC" country="789 East Eisenhower Parkway, Ann Arbor, MI, USA">
        <title>Comparative Genomics and Chromosome Evolution.</title>
        <authorList>
            <person name="Mudd A.B."/>
        </authorList>
    </citation>
    <scope>NUCLEOTIDE SEQUENCE</scope>
    <source>
        <strain evidence="2">237g6f4</strain>
        <tissue evidence="2">Blood</tissue>
    </source>
</reference>
<feature type="compositionally biased region" description="Polar residues" evidence="1">
    <location>
        <begin position="19"/>
        <end position="30"/>
    </location>
</feature>
<dbReference type="Proteomes" id="UP000824782">
    <property type="component" value="Unassembled WGS sequence"/>
</dbReference>
<comment type="caution">
    <text evidence="2">The sequence shown here is derived from an EMBL/GenBank/DDBJ whole genome shotgun (WGS) entry which is preliminary data.</text>
</comment>
<feature type="region of interest" description="Disordered" evidence="1">
    <location>
        <begin position="1"/>
        <end position="51"/>
    </location>
</feature>
<sequence>MPSQPPPRGMPSLPPLPLVNQQQSQGSCQECRTPLSRTQRTQPPPPHHHRFGVNVSIKASMTKKLLFSAFTSMVSSRTVSNPTPRGEAPPPSPPGGKPLPRTFSFDTVFVLASCWTRLCAPPLW</sequence>
<dbReference type="AlphaFoldDB" id="A0AAV6YTC7"/>
<feature type="compositionally biased region" description="Pro residues" evidence="1">
    <location>
        <begin position="1"/>
        <end position="17"/>
    </location>
</feature>
<organism evidence="2 3">
    <name type="scientific">Engystomops pustulosus</name>
    <name type="common">Tungara frog</name>
    <name type="synonym">Physalaemus pustulosus</name>
    <dbReference type="NCBI Taxonomy" id="76066"/>
    <lineage>
        <taxon>Eukaryota</taxon>
        <taxon>Metazoa</taxon>
        <taxon>Chordata</taxon>
        <taxon>Craniata</taxon>
        <taxon>Vertebrata</taxon>
        <taxon>Euteleostomi</taxon>
        <taxon>Amphibia</taxon>
        <taxon>Batrachia</taxon>
        <taxon>Anura</taxon>
        <taxon>Neobatrachia</taxon>
        <taxon>Hyloidea</taxon>
        <taxon>Leptodactylidae</taxon>
        <taxon>Leiuperinae</taxon>
        <taxon>Engystomops</taxon>
    </lineage>
</organism>
<evidence type="ECO:0000313" key="3">
    <source>
        <dbReference type="Proteomes" id="UP000824782"/>
    </source>
</evidence>